<dbReference type="GO" id="GO:0005763">
    <property type="term" value="C:mitochondrial small ribosomal subunit"/>
    <property type="evidence" value="ECO:0007669"/>
    <property type="project" value="TreeGrafter"/>
</dbReference>
<proteinExistence type="predicted"/>
<name>A0A2I0WVG6_9ASPA</name>
<dbReference type="GO" id="GO:0003735">
    <property type="term" value="F:structural constituent of ribosome"/>
    <property type="evidence" value="ECO:0007669"/>
    <property type="project" value="InterPro"/>
</dbReference>
<dbReference type="InterPro" id="IPR039848">
    <property type="entry name" value="Ribosomal_mS35_mt"/>
</dbReference>
<protein>
    <submittedName>
        <fullName evidence="1">Uncharacterized protein</fullName>
    </submittedName>
</protein>
<evidence type="ECO:0000313" key="1">
    <source>
        <dbReference type="EMBL" id="PKU79646.1"/>
    </source>
</evidence>
<dbReference type="STRING" id="906689.A0A2I0WVG6"/>
<dbReference type="Proteomes" id="UP000233837">
    <property type="component" value="Unassembled WGS sequence"/>
</dbReference>
<reference evidence="1 2" key="2">
    <citation type="journal article" date="2017" name="Nature">
        <title>The Apostasia genome and the evolution of orchids.</title>
        <authorList>
            <person name="Zhang G.Q."/>
            <person name="Liu K.W."/>
            <person name="Li Z."/>
            <person name="Lohaus R."/>
            <person name="Hsiao Y.Y."/>
            <person name="Niu S.C."/>
            <person name="Wang J.Y."/>
            <person name="Lin Y.C."/>
            <person name="Xu Q."/>
            <person name="Chen L.J."/>
            <person name="Yoshida K."/>
            <person name="Fujiwara S."/>
            <person name="Wang Z.W."/>
            <person name="Zhang Y.Q."/>
            <person name="Mitsuda N."/>
            <person name="Wang M."/>
            <person name="Liu G.H."/>
            <person name="Pecoraro L."/>
            <person name="Huang H.X."/>
            <person name="Xiao X.J."/>
            <person name="Lin M."/>
            <person name="Wu X.Y."/>
            <person name="Wu W.L."/>
            <person name="Chen Y.Y."/>
            <person name="Chang S.B."/>
            <person name="Sakamoto S."/>
            <person name="Ohme-Takagi M."/>
            <person name="Yagi M."/>
            <person name="Zeng S.J."/>
            <person name="Shen C.Y."/>
            <person name="Yeh C.M."/>
            <person name="Luo Y.B."/>
            <person name="Tsai W.C."/>
            <person name="Van de Peer Y."/>
            <person name="Liu Z.J."/>
        </authorList>
    </citation>
    <scope>NUCLEOTIDE SEQUENCE [LARGE SCALE GENOMIC DNA]</scope>
    <source>
        <tissue evidence="1">The whole plant</tissue>
    </source>
</reference>
<dbReference type="EMBL" id="KZ502436">
    <property type="protein sequence ID" value="PKU79646.1"/>
    <property type="molecule type" value="Genomic_DNA"/>
</dbReference>
<organism evidence="1 2">
    <name type="scientific">Dendrobium catenatum</name>
    <dbReference type="NCBI Taxonomy" id="906689"/>
    <lineage>
        <taxon>Eukaryota</taxon>
        <taxon>Viridiplantae</taxon>
        <taxon>Streptophyta</taxon>
        <taxon>Embryophyta</taxon>
        <taxon>Tracheophyta</taxon>
        <taxon>Spermatophyta</taxon>
        <taxon>Magnoliopsida</taxon>
        <taxon>Liliopsida</taxon>
        <taxon>Asparagales</taxon>
        <taxon>Orchidaceae</taxon>
        <taxon>Epidendroideae</taxon>
        <taxon>Malaxideae</taxon>
        <taxon>Dendrobiinae</taxon>
        <taxon>Dendrobium</taxon>
    </lineage>
</organism>
<gene>
    <name evidence="1" type="ORF">MA16_Dca023388</name>
</gene>
<dbReference type="PANTHER" id="PTHR13490:SF0">
    <property type="entry name" value="SMALL RIBOSOMAL SUBUNIT PROTEIN MS35"/>
    <property type="match status" value="1"/>
</dbReference>
<evidence type="ECO:0000313" key="2">
    <source>
        <dbReference type="Proteomes" id="UP000233837"/>
    </source>
</evidence>
<dbReference type="PANTHER" id="PTHR13490">
    <property type="entry name" value="MITOCHONDRIAL 28S RIBOSOMAL PROTEIN S28"/>
    <property type="match status" value="1"/>
</dbReference>
<keyword evidence="2" id="KW-1185">Reference proteome</keyword>
<accession>A0A2I0WVG6</accession>
<dbReference type="GO" id="GO:0032543">
    <property type="term" value="P:mitochondrial translation"/>
    <property type="evidence" value="ECO:0007669"/>
    <property type="project" value="InterPro"/>
</dbReference>
<sequence>MIPRRLISLSKMSATRVNSPIGILRSPISYKFLIFFSPLDILTELNGLIEQYFKGDEQILPSIMEAILKRGLSKKHEETDDELMDELRMAPLEDVKDAEFESDFEELHETDEEIVDLYNAREYVEKKLMKDEFFNMDDRKWDEMIKEATEQGFLKDTRECEQILEDMLSWDKLLPGNY</sequence>
<dbReference type="AlphaFoldDB" id="A0A2I0WVG6"/>
<reference evidence="1 2" key="1">
    <citation type="journal article" date="2016" name="Sci. Rep.">
        <title>The Dendrobium catenatum Lindl. genome sequence provides insights into polysaccharide synthase, floral development and adaptive evolution.</title>
        <authorList>
            <person name="Zhang G.Q."/>
            <person name="Xu Q."/>
            <person name="Bian C."/>
            <person name="Tsai W.C."/>
            <person name="Yeh C.M."/>
            <person name="Liu K.W."/>
            <person name="Yoshida K."/>
            <person name="Zhang L.S."/>
            <person name="Chang S.B."/>
            <person name="Chen F."/>
            <person name="Shi Y."/>
            <person name="Su Y.Y."/>
            <person name="Zhang Y.Q."/>
            <person name="Chen L.J."/>
            <person name="Yin Y."/>
            <person name="Lin M."/>
            <person name="Huang H."/>
            <person name="Deng H."/>
            <person name="Wang Z.W."/>
            <person name="Zhu S.L."/>
            <person name="Zhao X."/>
            <person name="Deng C."/>
            <person name="Niu S.C."/>
            <person name="Huang J."/>
            <person name="Wang M."/>
            <person name="Liu G.H."/>
            <person name="Yang H.J."/>
            <person name="Xiao X.J."/>
            <person name="Hsiao Y.Y."/>
            <person name="Wu W.L."/>
            <person name="Chen Y.Y."/>
            <person name="Mitsuda N."/>
            <person name="Ohme-Takagi M."/>
            <person name="Luo Y.B."/>
            <person name="Van de Peer Y."/>
            <person name="Liu Z.J."/>
        </authorList>
    </citation>
    <scope>NUCLEOTIDE SEQUENCE [LARGE SCALE GENOMIC DNA]</scope>
    <source>
        <tissue evidence="1">The whole plant</tissue>
    </source>
</reference>